<evidence type="ECO:0000313" key="1">
    <source>
        <dbReference type="EMBL" id="KAJ7092321.1"/>
    </source>
</evidence>
<organism evidence="1 2">
    <name type="scientific">Mycena belliarum</name>
    <dbReference type="NCBI Taxonomy" id="1033014"/>
    <lineage>
        <taxon>Eukaryota</taxon>
        <taxon>Fungi</taxon>
        <taxon>Dikarya</taxon>
        <taxon>Basidiomycota</taxon>
        <taxon>Agaricomycotina</taxon>
        <taxon>Agaricomycetes</taxon>
        <taxon>Agaricomycetidae</taxon>
        <taxon>Agaricales</taxon>
        <taxon>Marasmiineae</taxon>
        <taxon>Mycenaceae</taxon>
        <taxon>Mycena</taxon>
    </lineage>
</organism>
<sequence length="185" mass="20272">MIRPKCAVEAQQDVKVNGIADAYSKPFFDDFGAASDVTNFTAPPFDGLDYVMVANSICAFTCSIFSSYLFQKHGVRSAVFGGTPSAHISQFDSGVKGSEVTDFDSVVHELQLAGLQDDPAAPHPFPVAASLSLNFRNAIPYVHTENSILEYVYERGTKKFQYTAALYNKPQAIWEFVAEEFFGTA</sequence>
<gene>
    <name evidence="1" type="ORF">B0H15DRAFT_799493</name>
</gene>
<accession>A0AAD6U636</accession>
<name>A0AAD6U636_9AGAR</name>
<dbReference type="PANTHER" id="PTHR37049:SF4">
    <property type="entry name" value="RHODANESE DOMAIN-CONTAINING PROTEIN"/>
    <property type="match status" value="1"/>
</dbReference>
<comment type="caution">
    <text evidence="1">The sequence shown here is derived from an EMBL/GenBank/DDBJ whole genome shotgun (WGS) entry which is preliminary data.</text>
</comment>
<proteinExistence type="predicted"/>
<dbReference type="InterPro" id="IPR052766">
    <property type="entry name" value="S41A_metabolite_peptidase"/>
</dbReference>
<dbReference type="EMBL" id="JARJCN010000018">
    <property type="protein sequence ID" value="KAJ7092321.1"/>
    <property type="molecule type" value="Genomic_DNA"/>
</dbReference>
<keyword evidence="2" id="KW-1185">Reference proteome</keyword>
<evidence type="ECO:0000313" key="2">
    <source>
        <dbReference type="Proteomes" id="UP001222325"/>
    </source>
</evidence>
<dbReference type="PANTHER" id="PTHR37049">
    <property type="entry name" value="PEPTIDASE S41 FAMILY PROTEIN"/>
    <property type="match status" value="1"/>
</dbReference>
<reference evidence="1" key="1">
    <citation type="submission" date="2023-03" db="EMBL/GenBank/DDBJ databases">
        <title>Massive genome expansion in bonnet fungi (Mycena s.s.) driven by repeated elements and novel gene families across ecological guilds.</title>
        <authorList>
            <consortium name="Lawrence Berkeley National Laboratory"/>
            <person name="Harder C.B."/>
            <person name="Miyauchi S."/>
            <person name="Viragh M."/>
            <person name="Kuo A."/>
            <person name="Thoen E."/>
            <person name="Andreopoulos B."/>
            <person name="Lu D."/>
            <person name="Skrede I."/>
            <person name="Drula E."/>
            <person name="Henrissat B."/>
            <person name="Morin E."/>
            <person name="Kohler A."/>
            <person name="Barry K."/>
            <person name="LaButti K."/>
            <person name="Morin E."/>
            <person name="Salamov A."/>
            <person name="Lipzen A."/>
            <person name="Mereny Z."/>
            <person name="Hegedus B."/>
            <person name="Baldrian P."/>
            <person name="Stursova M."/>
            <person name="Weitz H."/>
            <person name="Taylor A."/>
            <person name="Grigoriev I.V."/>
            <person name="Nagy L.G."/>
            <person name="Martin F."/>
            <person name="Kauserud H."/>
        </authorList>
    </citation>
    <scope>NUCLEOTIDE SEQUENCE</scope>
    <source>
        <strain evidence="1">CBHHK173m</strain>
    </source>
</reference>
<protein>
    <submittedName>
        <fullName evidence="1">Uncharacterized protein</fullName>
    </submittedName>
</protein>
<dbReference type="AlphaFoldDB" id="A0AAD6U636"/>
<dbReference type="Proteomes" id="UP001222325">
    <property type="component" value="Unassembled WGS sequence"/>
</dbReference>